<feature type="transmembrane region" description="Helical" evidence="9">
    <location>
        <begin position="27"/>
        <end position="44"/>
    </location>
</feature>
<evidence type="ECO:0000313" key="11">
    <source>
        <dbReference type="EMBL" id="RUT10681.1"/>
    </source>
</evidence>
<sequence length="386" mass="41492">MSVSTKPDRPTAGKVVSRRTMSRKDAFLLRMLVFVPLALLFRQLGLPPLVVFATAGLAIIPLAAWIANFTEAIANKIGSFLGGLLNVTFGNVTEIVVSIVALQAGMVEVVKASLIGSIIANLLLGLGFAFILDGLSFKRLDFQHNIKRTTVARINSGSLNLAVVFILMPVALKFTTSSSHQLANANHFSFVASILLLGFYAMMLFFSMKTHRFMYELEEDAEPESYGSEATGQKYDLWIHVGLLLGFTVALLFVSEVLVDSLQEAVSSLGLTSLFTGVMLLPIFGSAVEIITCGMCAAKQKIDLSISIALGSSLQIAMFVAPALVLAGQAMGQPMNLAFDTFAVLAVGVAVLMTNSVSTDGKSNWLEGVLLLMTYTMLLTAFYLHD</sequence>
<evidence type="ECO:0000256" key="6">
    <source>
        <dbReference type="ARBA" id="ARBA00022989"/>
    </source>
</evidence>
<dbReference type="AlphaFoldDB" id="A0AB37UH73"/>
<organism evidence="11 12">
    <name type="scientific">Chroococcidiopsis cubana SAG 39.79</name>
    <dbReference type="NCBI Taxonomy" id="388085"/>
    <lineage>
        <taxon>Bacteria</taxon>
        <taxon>Bacillati</taxon>
        <taxon>Cyanobacteriota</taxon>
        <taxon>Cyanophyceae</taxon>
        <taxon>Chroococcidiopsidales</taxon>
        <taxon>Chroococcidiopsidaceae</taxon>
        <taxon>Chroococcidiopsis</taxon>
    </lineage>
</organism>
<dbReference type="Gene3D" id="1.20.1420.30">
    <property type="entry name" value="NCX, central ion-binding region"/>
    <property type="match status" value="2"/>
</dbReference>
<dbReference type="Proteomes" id="UP000282574">
    <property type="component" value="Unassembled WGS sequence"/>
</dbReference>
<dbReference type="GO" id="GO:0006874">
    <property type="term" value="P:intracellular calcium ion homeostasis"/>
    <property type="evidence" value="ECO:0007669"/>
    <property type="project" value="TreeGrafter"/>
</dbReference>
<keyword evidence="8 9" id="KW-0472">Membrane</keyword>
<dbReference type="InterPro" id="IPR004713">
    <property type="entry name" value="CaH_exchang"/>
</dbReference>
<feature type="transmembrane region" description="Helical" evidence="9">
    <location>
        <begin position="337"/>
        <end position="353"/>
    </location>
</feature>
<dbReference type="NCBIfam" id="TIGR00378">
    <property type="entry name" value="cax"/>
    <property type="match status" value="1"/>
</dbReference>
<gene>
    <name evidence="11" type="ORF">DSM107010_40340</name>
</gene>
<evidence type="ECO:0000256" key="3">
    <source>
        <dbReference type="ARBA" id="ARBA00022568"/>
    </source>
</evidence>
<feature type="transmembrane region" description="Helical" evidence="9">
    <location>
        <begin position="50"/>
        <end position="68"/>
    </location>
</feature>
<keyword evidence="6 9" id="KW-1133">Transmembrane helix</keyword>
<dbReference type="InterPro" id="IPR004798">
    <property type="entry name" value="CAX-like"/>
</dbReference>
<comment type="caution">
    <text evidence="11">The sequence shown here is derived from an EMBL/GenBank/DDBJ whole genome shotgun (WGS) entry which is preliminary data.</text>
</comment>
<evidence type="ECO:0000259" key="10">
    <source>
        <dbReference type="Pfam" id="PF01699"/>
    </source>
</evidence>
<feature type="transmembrane region" description="Helical" evidence="9">
    <location>
        <begin position="158"/>
        <end position="176"/>
    </location>
</feature>
<evidence type="ECO:0000256" key="4">
    <source>
        <dbReference type="ARBA" id="ARBA00022692"/>
    </source>
</evidence>
<comment type="subcellular location">
    <subcellularLocation>
        <location evidence="1">Endomembrane system</location>
        <topology evidence="1">Multi-pass membrane protein</topology>
    </subcellularLocation>
</comment>
<accession>A0AB37UH73</accession>
<protein>
    <recommendedName>
        <fullName evidence="9">Ca(2+)/H(+) antiporter</fullName>
    </recommendedName>
</protein>
<dbReference type="GO" id="GO:0015369">
    <property type="term" value="F:calcium:proton antiporter activity"/>
    <property type="evidence" value="ECO:0007669"/>
    <property type="project" value="UniProtKB-UniRule"/>
</dbReference>
<keyword evidence="3 9" id="KW-0109">Calcium transport</keyword>
<evidence type="ECO:0000313" key="12">
    <source>
        <dbReference type="Proteomes" id="UP000282574"/>
    </source>
</evidence>
<name>A0AB37UH73_9CYAN</name>
<evidence type="ECO:0000256" key="9">
    <source>
        <dbReference type="RuleBase" id="RU365028"/>
    </source>
</evidence>
<dbReference type="PANTHER" id="PTHR31503:SF22">
    <property type="entry name" value="VACUOLAR CALCIUM ION TRANSPORTER"/>
    <property type="match status" value="1"/>
</dbReference>
<evidence type="ECO:0000256" key="5">
    <source>
        <dbReference type="ARBA" id="ARBA00022837"/>
    </source>
</evidence>
<feature type="transmembrane region" description="Helical" evidence="9">
    <location>
        <begin position="304"/>
        <end position="325"/>
    </location>
</feature>
<reference evidence="11 12" key="1">
    <citation type="journal article" date="2019" name="Genome Biol. Evol.">
        <title>Day and night: Metabolic profiles and evolutionary relationships of six axenic non-marine cyanobacteria.</title>
        <authorList>
            <person name="Will S.E."/>
            <person name="Henke P."/>
            <person name="Boedeker C."/>
            <person name="Huang S."/>
            <person name="Brinkmann H."/>
            <person name="Rohde M."/>
            <person name="Jarek M."/>
            <person name="Friedl T."/>
            <person name="Seufert S."/>
            <person name="Schumacher M."/>
            <person name="Overmann J."/>
            <person name="Neumann-Schaal M."/>
            <person name="Petersen J."/>
        </authorList>
    </citation>
    <scope>NUCLEOTIDE SEQUENCE [LARGE SCALE GENOMIC DNA]</scope>
    <source>
        <strain evidence="11 12">SAG 39.79</strain>
    </source>
</reference>
<feature type="transmembrane region" description="Helical" evidence="9">
    <location>
        <begin position="80"/>
        <end position="102"/>
    </location>
</feature>
<keyword evidence="12" id="KW-1185">Reference proteome</keyword>
<keyword evidence="2 9" id="KW-0813">Transport</keyword>
<dbReference type="InterPro" id="IPR044880">
    <property type="entry name" value="NCX_ion-bd_dom_sf"/>
</dbReference>
<evidence type="ECO:0000256" key="2">
    <source>
        <dbReference type="ARBA" id="ARBA00022448"/>
    </source>
</evidence>
<evidence type="ECO:0000256" key="1">
    <source>
        <dbReference type="ARBA" id="ARBA00004127"/>
    </source>
</evidence>
<feature type="transmembrane region" description="Helical" evidence="9">
    <location>
        <begin position="114"/>
        <end position="137"/>
    </location>
</feature>
<keyword evidence="7 9" id="KW-0406">Ion transport</keyword>
<evidence type="ECO:0000256" key="8">
    <source>
        <dbReference type="ARBA" id="ARBA00023136"/>
    </source>
</evidence>
<feature type="domain" description="Sodium/calcium exchanger membrane region" evidence="10">
    <location>
        <begin position="240"/>
        <end position="383"/>
    </location>
</feature>
<feature type="domain" description="Sodium/calcium exchanger membrane region" evidence="10">
    <location>
        <begin position="49"/>
        <end position="208"/>
    </location>
</feature>
<keyword evidence="9" id="KW-0050">Antiport</keyword>
<feature type="transmembrane region" description="Helical" evidence="9">
    <location>
        <begin position="274"/>
        <end position="297"/>
    </location>
</feature>
<dbReference type="InterPro" id="IPR004837">
    <property type="entry name" value="NaCa_Exmemb"/>
</dbReference>
<evidence type="ECO:0000256" key="7">
    <source>
        <dbReference type="ARBA" id="ARBA00023065"/>
    </source>
</evidence>
<keyword evidence="5 9" id="KW-0106">Calcium</keyword>
<keyword evidence="4 9" id="KW-0812">Transmembrane</keyword>
<comment type="similarity">
    <text evidence="9">Belongs to the Ca(2+):cation antiporter (CaCA) (TC 2.A.19) family.</text>
</comment>
<proteinExistence type="inferred from homology"/>
<dbReference type="GO" id="GO:0016020">
    <property type="term" value="C:membrane"/>
    <property type="evidence" value="ECO:0007669"/>
    <property type="project" value="InterPro"/>
</dbReference>
<feature type="transmembrane region" description="Helical" evidence="9">
    <location>
        <begin position="237"/>
        <end position="254"/>
    </location>
</feature>
<dbReference type="PANTHER" id="PTHR31503">
    <property type="entry name" value="VACUOLAR CALCIUM ION TRANSPORTER"/>
    <property type="match status" value="1"/>
</dbReference>
<dbReference type="EMBL" id="RSCK01000038">
    <property type="protein sequence ID" value="RUT10681.1"/>
    <property type="molecule type" value="Genomic_DNA"/>
</dbReference>
<dbReference type="GO" id="GO:0012505">
    <property type="term" value="C:endomembrane system"/>
    <property type="evidence" value="ECO:0007669"/>
    <property type="project" value="UniProtKB-SubCell"/>
</dbReference>
<feature type="transmembrane region" description="Helical" evidence="9">
    <location>
        <begin position="365"/>
        <end position="384"/>
    </location>
</feature>
<comment type="function">
    <text evidence="9">Ca(+)/H(+) antiporter that extrudes calcium in exchange for external protons.</text>
</comment>
<dbReference type="Pfam" id="PF01699">
    <property type="entry name" value="Na_Ca_ex"/>
    <property type="match status" value="2"/>
</dbReference>
<feature type="transmembrane region" description="Helical" evidence="9">
    <location>
        <begin position="188"/>
        <end position="206"/>
    </location>
</feature>